<accession>A0AAD5IWA3</accession>
<protein>
    <submittedName>
        <fullName evidence="1">Uncharacterized protein</fullName>
    </submittedName>
</protein>
<reference evidence="1" key="2">
    <citation type="submission" date="2023-02" db="EMBL/GenBank/DDBJ databases">
        <authorList>
            <person name="Swenson N.G."/>
            <person name="Wegrzyn J.L."/>
            <person name="Mcevoy S.L."/>
        </authorList>
    </citation>
    <scope>NUCLEOTIDE SEQUENCE</scope>
    <source>
        <strain evidence="1">91603</strain>
        <tissue evidence="1">Leaf</tissue>
    </source>
</reference>
<dbReference type="Proteomes" id="UP001064489">
    <property type="component" value="Chromosome 5"/>
</dbReference>
<dbReference type="AlphaFoldDB" id="A0AAD5IWA3"/>
<comment type="caution">
    <text evidence="1">The sequence shown here is derived from an EMBL/GenBank/DDBJ whole genome shotgun (WGS) entry which is preliminary data.</text>
</comment>
<organism evidence="1 2">
    <name type="scientific">Acer negundo</name>
    <name type="common">Box elder</name>
    <dbReference type="NCBI Taxonomy" id="4023"/>
    <lineage>
        <taxon>Eukaryota</taxon>
        <taxon>Viridiplantae</taxon>
        <taxon>Streptophyta</taxon>
        <taxon>Embryophyta</taxon>
        <taxon>Tracheophyta</taxon>
        <taxon>Spermatophyta</taxon>
        <taxon>Magnoliopsida</taxon>
        <taxon>eudicotyledons</taxon>
        <taxon>Gunneridae</taxon>
        <taxon>Pentapetalae</taxon>
        <taxon>rosids</taxon>
        <taxon>malvids</taxon>
        <taxon>Sapindales</taxon>
        <taxon>Sapindaceae</taxon>
        <taxon>Hippocastanoideae</taxon>
        <taxon>Acereae</taxon>
        <taxon>Acer</taxon>
    </lineage>
</organism>
<reference evidence="1" key="1">
    <citation type="journal article" date="2022" name="Plant J.">
        <title>Strategies of tolerance reflected in two North American maple genomes.</title>
        <authorList>
            <person name="McEvoy S.L."/>
            <person name="Sezen U.U."/>
            <person name="Trouern-Trend A."/>
            <person name="McMahon S.M."/>
            <person name="Schaberg P.G."/>
            <person name="Yang J."/>
            <person name="Wegrzyn J.L."/>
            <person name="Swenson N.G."/>
        </authorList>
    </citation>
    <scope>NUCLEOTIDE SEQUENCE</scope>
    <source>
        <strain evidence="1">91603</strain>
    </source>
</reference>
<keyword evidence="2" id="KW-1185">Reference proteome</keyword>
<gene>
    <name evidence="1" type="ORF">LWI28_019659</name>
</gene>
<dbReference type="EMBL" id="JAJSOW010000102">
    <property type="protein sequence ID" value="KAI9177816.1"/>
    <property type="molecule type" value="Genomic_DNA"/>
</dbReference>
<evidence type="ECO:0000313" key="2">
    <source>
        <dbReference type="Proteomes" id="UP001064489"/>
    </source>
</evidence>
<proteinExistence type="predicted"/>
<sequence>MLYALPVFCRPAAIPFIVRIRVSSRPGAYSLVGLSFTLGAGLLDSKYSFDTASPAHGNWIAYLLQGVGLADVKGRDVCITKTEPLLQSFEYLPEERPFVSPYLALKFSPMTAAPLTEFVIQSNFWSSLGKDHFNPVNCDPEERPQIVHVVEHVEIL</sequence>
<evidence type="ECO:0000313" key="1">
    <source>
        <dbReference type="EMBL" id="KAI9177816.1"/>
    </source>
</evidence>
<name>A0AAD5IWA3_ACENE</name>